<dbReference type="InterPro" id="IPR037143">
    <property type="entry name" value="4-PPantetheinyl_Trfase_dom_sf"/>
</dbReference>
<dbReference type="PANTHER" id="PTHR12215:SF22">
    <property type="entry name" value="CYTOPLASMIC PROTEIN"/>
    <property type="match status" value="1"/>
</dbReference>
<dbReference type="GO" id="GO:0019878">
    <property type="term" value="P:lysine biosynthetic process via aminoadipic acid"/>
    <property type="evidence" value="ECO:0007669"/>
    <property type="project" value="TreeGrafter"/>
</dbReference>
<reference evidence="4 5" key="1">
    <citation type="submission" date="2010-02" db="EMBL/GenBank/DDBJ databases">
        <authorList>
            <person name="Weinstock G."/>
            <person name="Sodergren E."/>
            <person name="Clifton S."/>
            <person name="Fulton L."/>
            <person name="Fulton B."/>
            <person name="Courtney L."/>
            <person name="Fronick C."/>
            <person name="Harrison M."/>
            <person name="Strong C."/>
            <person name="Farmer C."/>
            <person name="Delahaunty K."/>
            <person name="Markovic C."/>
            <person name="Hall O."/>
            <person name="Minx P."/>
            <person name="Tomlinson C."/>
            <person name="Mitreva M."/>
            <person name="Nelson J."/>
            <person name="Hou S."/>
            <person name="Wollam A."/>
            <person name="Pepin K.H."/>
            <person name="Johnson M."/>
            <person name="Bhonagiri V."/>
            <person name="Zhang X."/>
            <person name="Suruliraj S."/>
            <person name="Warren W."/>
            <person name="Chinwalla A."/>
            <person name="Mardis E.R."/>
            <person name="Wilson R.K."/>
        </authorList>
    </citation>
    <scope>NUCLEOTIDE SEQUENCE [LARGE SCALE GENOMIC DNA]</scope>
    <source>
        <strain evidence="4 5">ATCC 23685</strain>
    </source>
</reference>
<sequence length="250" mass="28490">MQGVTMESHFIWWNTEHRPLDVHRLTEDVIATSLHYSPKRRERFLHARVALAELMAILYGYSKLPRTAIDRHGRPFFIDPTLPDFSLAYAGHIVGVMLGCTGQVGLDIEVIRARQGGFIPLQQQWLSNTEKAWIARQEDRLEAITQLWTIRQSILKISGLGDSGLPTLHIQPGAGKLRSSVTPQVETLSAIHHDMAWSCSRSPALQRLHYWHMQPNGRLANVDKEKRQELDHSPSFLRFTSHTILQAIPD</sequence>
<accession>D4FAX0</accession>
<dbReference type="SUPFAM" id="SSF56214">
    <property type="entry name" value="4'-phosphopantetheinyl transferase"/>
    <property type="match status" value="2"/>
</dbReference>
<comment type="similarity">
    <text evidence="1">Belongs to the P-Pant transferase superfamily. Gsp/Sfp/HetI/AcpT family.</text>
</comment>
<dbReference type="GO" id="GO:0000287">
    <property type="term" value="F:magnesium ion binding"/>
    <property type="evidence" value="ECO:0007669"/>
    <property type="project" value="InterPro"/>
</dbReference>
<keyword evidence="2" id="KW-0808">Transferase</keyword>
<dbReference type="AlphaFoldDB" id="D4FAX0"/>
<organism evidence="4 5">
    <name type="scientific">Edwardsiella tarda ATCC 23685</name>
    <dbReference type="NCBI Taxonomy" id="500638"/>
    <lineage>
        <taxon>Bacteria</taxon>
        <taxon>Pseudomonadati</taxon>
        <taxon>Pseudomonadota</taxon>
        <taxon>Gammaproteobacteria</taxon>
        <taxon>Enterobacterales</taxon>
        <taxon>Hafniaceae</taxon>
        <taxon>Edwardsiella</taxon>
    </lineage>
</organism>
<dbReference type="HOGENOM" id="CLU_096413_0_0_6"/>
<dbReference type="InterPro" id="IPR008278">
    <property type="entry name" value="4-PPantetheinyl_Trfase_dom"/>
</dbReference>
<comment type="caution">
    <text evidence="4">The sequence shown here is derived from an EMBL/GenBank/DDBJ whole genome shotgun (WGS) entry which is preliminary data.</text>
</comment>
<evidence type="ECO:0000313" key="5">
    <source>
        <dbReference type="Proteomes" id="UP000003692"/>
    </source>
</evidence>
<evidence type="ECO:0000256" key="2">
    <source>
        <dbReference type="ARBA" id="ARBA00022679"/>
    </source>
</evidence>
<name>D4FAX0_EDWTA</name>
<feature type="domain" description="4'-phosphopantetheinyl transferase" evidence="3">
    <location>
        <begin position="103"/>
        <end position="167"/>
    </location>
</feature>
<dbReference type="InterPro" id="IPR050559">
    <property type="entry name" value="P-Pant_transferase_sf"/>
</dbReference>
<dbReference type="PANTHER" id="PTHR12215">
    <property type="entry name" value="PHOSPHOPANTETHEINE TRANSFERASE"/>
    <property type="match status" value="1"/>
</dbReference>
<dbReference type="GO" id="GO:0005829">
    <property type="term" value="C:cytosol"/>
    <property type="evidence" value="ECO:0007669"/>
    <property type="project" value="TreeGrafter"/>
</dbReference>
<dbReference type="EMBL" id="ADGK01000294">
    <property type="protein sequence ID" value="EFE21151.1"/>
    <property type="molecule type" value="Genomic_DNA"/>
</dbReference>
<proteinExistence type="inferred from homology"/>
<evidence type="ECO:0000256" key="1">
    <source>
        <dbReference type="ARBA" id="ARBA00010990"/>
    </source>
</evidence>
<dbReference type="Gene3D" id="3.90.470.20">
    <property type="entry name" value="4'-phosphopantetheinyl transferase domain"/>
    <property type="match status" value="1"/>
</dbReference>
<dbReference type="Pfam" id="PF01648">
    <property type="entry name" value="ACPS"/>
    <property type="match status" value="1"/>
</dbReference>
<evidence type="ECO:0000313" key="4">
    <source>
        <dbReference type="EMBL" id="EFE21151.1"/>
    </source>
</evidence>
<protein>
    <recommendedName>
        <fullName evidence="3">4'-phosphopantetheinyl transferase domain-containing protein</fullName>
    </recommendedName>
</protein>
<gene>
    <name evidence="4" type="ORF">EDWATA_03941</name>
</gene>
<evidence type="ECO:0000259" key="3">
    <source>
        <dbReference type="Pfam" id="PF01648"/>
    </source>
</evidence>
<dbReference type="GO" id="GO:0008897">
    <property type="term" value="F:holo-[acyl-carrier-protein] synthase activity"/>
    <property type="evidence" value="ECO:0007669"/>
    <property type="project" value="InterPro"/>
</dbReference>
<dbReference type="Proteomes" id="UP000003692">
    <property type="component" value="Unassembled WGS sequence"/>
</dbReference>